<name>A0A5B8UBB6_9ACTN</name>
<feature type="chain" id="PRO_5038886926" description="DUF4439 domain-containing protein" evidence="1">
    <location>
        <begin position="19"/>
        <end position="173"/>
    </location>
</feature>
<sequence length="173" mass="18154">MLRLVPALLAGLAVLAAAGCGRPQATVQDLPRGPLSKGDYVHAFEISAAGLAQRYLAGTELGAHPTPAEQDRHIAGLQRLLRAWSARLAALRPPAEAARAQVRFVAGVRGFAADLDRARAALRRGDGAGADRLLASGAIVSAGTRADLVAARRAYHRLGYDIRNLDRTPVATP</sequence>
<dbReference type="OrthoDB" id="5244408at2"/>
<evidence type="ECO:0000313" key="2">
    <source>
        <dbReference type="EMBL" id="QEC50307.1"/>
    </source>
</evidence>
<proteinExistence type="predicted"/>
<dbReference type="AlphaFoldDB" id="A0A5B8UBB6"/>
<dbReference type="EMBL" id="CP042430">
    <property type="protein sequence ID" value="QEC50307.1"/>
    <property type="molecule type" value="Genomic_DNA"/>
</dbReference>
<keyword evidence="3" id="KW-1185">Reference proteome</keyword>
<dbReference type="PROSITE" id="PS51257">
    <property type="entry name" value="PROKAR_LIPOPROTEIN"/>
    <property type="match status" value="1"/>
</dbReference>
<reference evidence="2 3" key="1">
    <citation type="journal article" date="2018" name="J. Microbiol.">
        <title>Baekduia soli gen. nov., sp. nov., a novel bacterium isolated from the soil of Baekdu Mountain and proposal of a novel family name, Baekduiaceae fam. nov.</title>
        <authorList>
            <person name="An D.S."/>
            <person name="Siddiqi M.Z."/>
            <person name="Kim K.H."/>
            <person name="Yu H.S."/>
            <person name="Im W.T."/>
        </authorList>
    </citation>
    <scope>NUCLEOTIDE SEQUENCE [LARGE SCALE GENOMIC DNA]</scope>
    <source>
        <strain evidence="2 3">BR7-21</strain>
    </source>
</reference>
<gene>
    <name evidence="2" type="ORF">FSW04_23805</name>
</gene>
<organism evidence="2 3">
    <name type="scientific">Baekduia soli</name>
    <dbReference type="NCBI Taxonomy" id="496014"/>
    <lineage>
        <taxon>Bacteria</taxon>
        <taxon>Bacillati</taxon>
        <taxon>Actinomycetota</taxon>
        <taxon>Thermoleophilia</taxon>
        <taxon>Solirubrobacterales</taxon>
        <taxon>Baekduiaceae</taxon>
        <taxon>Baekduia</taxon>
    </lineage>
</organism>
<keyword evidence="1" id="KW-0732">Signal</keyword>
<accession>A0A5B8UBB6</accession>
<evidence type="ECO:0000313" key="3">
    <source>
        <dbReference type="Proteomes" id="UP000321805"/>
    </source>
</evidence>
<dbReference type="Proteomes" id="UP000321805">
    <property type="component" value="Chromosome"/>
</dbReference>
<evidence type="ECO:0008006" key="4">
    <source>
        <dbReference type="Google" id="ProtNLM"/>
    </source>
</evidence>
<feature type="signal peptide" evidence="1">
    <location>
        <begin position="1"/>
        <end position="18"/>
    </location>
</feature>
<dbReference type="RefSeq" id="WP_146922802.1">
    <property type="nucleotide sequence ID" value="NZ_CP042430.1"/>
</dbReference>
<dbReference type="KEGG" id="bsol:FSW04_23805"/>
<evidence type="ECO:0000256" key="1">
    <source>
        <dbReference type="SAM" id="SignalP"/>
    </source>
</evidence>
<protein>
    <recommendedName>
        <fullName evidence="4">DUF4439 domain-containing protein</fullName>
    </recommendedName>
</protein>